<dbReference type="Proteomes" id="UP000297891">
    <property type="component" value="Unassembled WGS sequence"/>
</dbReference>
<evidence type="ECO:0000313" key="2">
    <source>
        <dbReference type="Proteomes" id="UP000297891"/>
    </source>
</evidence>
<dbReference type="AlphaFoldDB" id="A0A5F1Z303"/>
<organism evidence="1 2">
    <name type="scientific">Leptospira brenneri</name>
    <dbReference type="NCBI Taxonomy" id="2023182"/>
    <lineage>
        <taxon>Bacteria</taxon>
        <taxon>Pseudomonadati</taxon>
        <taxon>Spirochaetota</taxon>
        <taxon>Spirochaetia</taxon>
        <taxon>Leptospirales</taxon>
        <taxon>Leptospiraceae</taxon>
        <taxon>Leptospira</taxon>
    </lineage>
</organism>
<dbReference type="RefSeq" id="WP_135677146.1">
    <property type="nucleotide sequence ID" value="NZ_RQFP01000014.1"/>
</dbReference>
<dbReference type="EMBL" id="RQFP01000014">
    <property type="protein sequence ID" value="TGK91512.1"/>
    <property type="molecule type" value="Genomic_DNA"/>
</dbReference>
<evidence type="ECO:0000313" key="1">
    <source>
        <dbReference type="EMBL" id="TGK91512.1"/>
    </source>
</evidence>
<protein>
    <submittedName>
        <fullName evidence="1">Uncharacterized protein</fullName>
    </submittedName>
</protein>
<sequence length="80" mass="9099">MKIKVLLFYLAGILLLTHCTEDKPNSKEVCLLAAVSINSLNERDKRDLDADRITESQYQSFVASRNATIPMICSFMFLEN</sequence>
<gene>
    <name evidence="1" type="ORF">EHQ30_14960</name>
</gene>
<keyword evidence="2" id="KW-1185">Reference proteome</keyword>
<name>A0A5F1Z303_9LEPT</name>
<dbReference type="OrthoDB" id="344895at2"/>
<reference evidence="1" key="1">
    <citation type="journal article" date="2019" name="PLoS Negl. Trop. Dis.">
        <title>Revisiting the worldwide diversity of Leptospira species in the environment.</title>
        <authorList>
            <person name="Vincent A.T."/>
            <person name="Schiettekatte O."/>
            <person name="Bourhy P."/>
            <person name="Veyrier F.J."/>
            <person name="Picardeau M."/>
        </authorList>
    </citation>
    <scope>NUCLEOTIDE SEQUENCE [LARGE SCALE GENOMIC DNA]</scope>
    <source>
        <strain evidence="1">201800277</strain>
    </source>
</reference>
<proteinExistence type="predicted"/>
<accession>A0A5F1Z303</accession>
<comment type="caution">
    <text evidence="1">The sequence shown here is derived from an EMBL/GenBank/DDBJ whole genome shotgun (WGS) entry which is preliminary data.</text>
</comment>